<proteinExistence type="predicted"/>
<dbReference type="AlphaFoldDB" id="A0AAD6IH44"/>
<dbReference type="Proteomes" id="UP001219568">
    <property type="component" value="Unassembled WGS sequence"/>
</dbReference>
<name>A0AAD6IH44_PENCN</name>
<reference evidence="1" key="2">
    <citation type="submission" date="2023-01" db="EMBL/GenBank/DDBJ databases">
        <authorList>
            <person name="Petersen C."/>
        </authorList>
    </citation>
    <scope>NUCLEOTIDE SEQUENCE</scope>
    <source>
        <strain evidence="1">IBT 15450</strain>
    </source>
</reference>
<sequence>MRSKPLPATVHDLDAGDNPILHTRKSAKIIDRKKSSKSFRKQTKQIHENIPDCIIGESIYRGSIAELVECRGQDAGIPLTIFTRSQDTSPERNEVPGYKFRKVFVSDDPNILDANATYAPITVFIAKLDEEQCDPSIYVEQRVFRCGQEKIIIHELKFKGKVQVEKEYLFKGCGDEDPNIGKRDLRLKIQTLEQHIFASYMQRASYYGYDIKDCIWLNEHTICSGLAHTVQRCDGSPPYQISFNPEDLEILLDTKLKRPTLTSDASGEGLELLRICFKGQGKHTEDNGHAGDLVLRVMYKSSS</sequence>
<organism evidence="1 2">
    <name type="scientific">Penicillium canescens</name>
    <dbReference type="NCBI Taxonomy" id="5083"/>
    <lineage>
        <taxon>Eukaryota</taxon>
        <taxon>Fungi</taxon>
        <taxon>Dikarya</taxon>
        <taxon>Ascomycota</taxon>
        <taxon>Pezizomycotina</taxon>
        <taxon>Eurotiomycetes</taxon>
        <taxon>Eurotiomycetidae</taxon>
        <taxon>Eurotiales</taxon>
        <taxon>Aspergillaceae</taxon>
        <taxon>Penicillium</taxon>
    </lineage>
</organism>
<evidence type="ECO:0000313" key="2">
    <source>
        <dbReference type="Proteomes" id="UP001219568"/>
    </source>
</evidence>
<evidence type="ECO:0000313" key="1">
    <source>
        <dbReference type="EMBL" id="KAJ6047865.1"/>
    </source>
</evidence>
<keyword evidence="2" id="KW-1185">Reference proteome</keyword>
<accession>A0AAD6IH44</accession>
<comment type="caution">
    <text evidence="1">The sequence shown here is derived from an EMBL/GenBank/DDBJ whole genome shotgun (WGS) entry which is preliminary data.</text>
</comment>
<protein>
    <submittedName>
        <fullName evidence="1">Uncharacterized protein</fullName>
    </submittedName>
</protein>
<dbReference type="EMBL" id="JAQJZL010000003">
    <property type="protein sequence ID" value="KAJ6047865.1"/>
    <property type="molecule type" value="Genomic_DNA"/>
</dbReference>
<gene>
    <name evidence="1" type="ORF">N7460_004012</name>
</gene>
<reference evidence="1" key="1">
    <citation type="journal article" date="2023" name="IMA Fungus">
        <title>Comparative genomic study of the Penicillium genus elucidates a diverse pangenome and 15 lateral gene transfer events.</title>
        <authorList>
            <person name="Petersen C."/>
            <person name="Sorensen T."/>
            <person name="Nielsen M.R."/>
            <person name="Sondergaard T.E."/>
            <person name="Sorensen J.L."/>
            <person name="Fitzpatrick D.A."/>
            <person name="Frisvad J.C."/>
            <person name="Nielsen K.L."/>
        </authorList>
    </citation>
    <scope>NUCLEOTIDE SEQUENCE</scope>
    <source>
        <strain evidence="1">IBT 15450</strain>
    </source>
</reference>